<reference evidence="5" key="2">
    <citation type="submission" date="2009-11" db="EMBL/GenBank/DDBJ databases">
        <title>The Genome Sequence of Allomyces macrogynus strain ATCC 38327.</title>
        <authorList>
            <consortium name="The Broad Institute Genome Sequencing Platform"/>
            <person name="Russ C."/>
            <person name="Cuomo C."/>
            <person name="Shea T."/>
            <person name="Young S.K."/>
            <person name="Zeng Q."/>
            <person name="Koehrsen M."/>
            <person name="Haas B."/>
            <person name="Borodovsky M."/>
            <person name="Guigo R."/>
            <person name="Alvarado L."/>
            <person name="Berlin A."/>
            <person name="Borenstein D."/>
            <person name="Chen Z."/>
            <person name="Engels R."/>
            <person name="Freedman E."/>
            <person name="Gellesch M."/>
            <person name="Goldberg J."/>
            <person name="Griggs A."/>
            <person name="Gujja S."/>
            <person name="Heiman D."/>
            <person name="Hepburn T."/>
            <person name="Howarth C."/>
            <person name="Jen D."/>
            <person name="Larson L."/>
            <person name="Lewis B."/>
            <person name="Mehta T."/>
            <person name="Park D."/>
            <person name="Pearson M."/>
            <person name="Roberts A."/>
            <person name="Saif S."/>
            <person name="Shenoy N."/>
            <person name="Sisk P."/>
            <person name="Stolte C."/>
            <person name="Sykes S."/>
            <person name="Walk T."/>
            <person name="White J."/>
            <person name="Yandava C."/>
            <person name="Burger G."/>
            <person name="Gray M.W."/>
            <person name="Holland P.W.H."/>
            <person name="King N."/>
            <person name="Lang F.B.F."/>
            <person name="Roger A.J."/>
            <person name="Ruiz-Trillo I."/>
            <person name="Lander E."/>
            <person name="Nusbaum C."/>
        </authorList>
    </citation>
    <scope>NUCLEOTIDE SEQUENCE [LARGE SCALE GENOMIC DNA]</scope>
    <source>
        <strain evidence="5">ATCC 38327</strain>
    </source>
</reference>
<dbReference type="Proteomes" id="UP000054350">
    <property type="component" value="Unassembled WGS sequence"/>
</dbReference>
<dbReference type="VEuPathDB" id="FungiDB:AMAG_11175"/>
<dbReference type="InterPro" id="IPR006311">
    <property type="entry name" value="TAT_signal"/>
</dbReference>
<feature type="signal peptide" evidence="3">
    <location>
        <begin position="1"/>
        <end position="31"/>
    </location>
</feature>
<gene>
    <name evidence="4" type="ORF">AMAG_11175</name>
</gene>
<feature type="region of interest" description="Disordered" evidence="1">
    <location>
        <begin position="378"/>
        <end position="404"/>
    </location>
</feature>
<feature type="region of interest" description="Disordered" evidence="1">
    <location>
        <begin position="552"/>
        <end position="571"/>
    </location>
</feature>
<evidence type="ECO:0000256" key="1">
    <source>
        <dbReference type="SAM" id="MobiDB-lite"/>
    </source>
</evidence>
<evidence type="ECO:0008006" key="6">
    <source>
        <dbReference type="Google" id="ProtNLM"/>
    </source>
</evidence>
<keyword evidence="5" id="KW-1185">Reference proteome</keyword>
<dbReference type="AlphaFoldDB" id="A0A0L0SST0"/>
<feature type="compositionally biased region" description="Pro residues" evidence="1">
    <location>
        <begin position="552"/>
        <end position="568"/>
    </location>
</feature>
<dbReference type="SUPFAM" id="SSF117281">
    <property type="entry name" value="Kelch motif"/>
    <property type="match status" value="1"/>
</dbReference>
<evidence type="ECO:0000256" key="2">
    <source>
        <dbReference type="SAM" id="Phobius"/>
    </source>
</evidence>
<dbReference type="EMBL" id="GG745347">
    <property type="protein sequence ID" value="KNE65562.1"/>
    <property type="molecule type" value="Genomic_DNA"/>
</dbReference>
<evidence type="ECO:0000313" key="4">
    <source>
        <dbReference type="EMBL" id="KNE65562.1"/>
    </source>
</evidence>
<evidence type="ECO:0000256" key="3">
    <source>
        <dbReference type="SAM" id="SignalP"/>
    </source>
</evidence>
<feature type="transmembrane region" description="Helical" evidence="2">
    <location>
        <begin position="414"/>
        <end position="436"/>
    </location>
</feature>
<name>A0A0L0SST0_ALLM3</name>
<dbReference type="Gene3D" id="2.120.10.80">
    <property type="entry name" value="Kelch-type beta propeller"/>
    <property type="match status" value="1"/>
</dbReference>
<feature type="compositionally biased region" description="Low complexity" evidence="1">
    <location>
        <begin position="637"/>
        <end position="649"/>
    </location>
</feature>
<dbReference type="STRING" id="578462.A0A0L0SST0"/>
<evidence type="ECO:0000313" key="5">
    <source>
        <dbReference type="Proteomes" id="UP000054350"/>
    </source>
</evidence>
<keyword evidence="3" id="KW-0732">Signal</keyword>
<dbReference type="PROSITE" id="PS51318">
    <property type="entry name" value="TAT"/>
    <property type="match status" value="1"/>
</dbReference>
<accession>A0A0L0SST0</accession>
<keyword evidence="2" id="KW-0812">Transmembrane</keyword>
<dbReference type="InterPro" id="IPR015915">
    <property type="entry name" value="Kelch-typ_b-propeller"/>
</dbReference>
<feature type="region of interest" description="Disordered" evidence="1">
    <location>
        <begin position="637"/>
        <end position="699"/>
    </location>
</feature>
<keyword evidence="2" id="KW-0472">Membrane</keyword>
<dbReference type="PRINTS" id="PR01217">
    <property type="entry name" value="PRICHEXTENSN"/>
</dbReference>
<feature type="chain" id="PRO_5005548301" description="Kelch repeat protein" evidence="3">
    <location>
        <begin position="32"/>
        <end position="699"/>
    </location>
</feature>
<sequence>MTNRSRSQFFDGSLALARLVAVLALVPAAMAAFTMTTSQSTSGGACAIVGSRIYSFFGYLANAGTTKFVDYVNGAYSVDLIKTVAAGRATGLTTHGTMNSSIAGVINPVTLVANQKVLIAGGLVVLNKTSEDDFANTVMYQFDPSSGSTKKLAFDVPVGYKHSVPGTTVSAGDSPKKLAMFLYGGTDTSSGKIKDLNWLETITDQGVSANTNSTSGPSPRRLASMSRYNSTHHLLSGGFNSDGSFLDDVWTLEDATATWTKVGIKLYHGRYQHRALYFKDRYVIHIGGYQVAKPYTLVEYIDTAGSSIPVAGTISNPLSGPTSLTGGCAAIVDNTIAYLGGLTTTTSGDDNESAAPFMSILAVNEVKPGSLSFRWVTGSSSTSGSGSTNSTSSDTGGSTSGGSNSDVQLGPLSFSSGAVAGATLGVLAVAVLILIFTRHRILAWCHNRVKKPLLAPSAPPPPPPPATATPPTMAPVAVAMMGGSKMAPTYPPPAATMSPQPTGTMTTQPTATINDNRLSMYSTATSTSQPNAGWVPGPSFPSLPSSNGAAPYPPSYPPTMQSPPPSYPPTMASPYPPTSMPAVASPYPTTTTMPMVSASPHPPASGPIPTSGAAPGPSIMAAYPPTTMPTVTPVAMPTPATGPAATTTALNTSPQLASSPPKTQSAGQVEEGPIYLPTGPTRPAGRPAQPAQEETLYLA</sequence>
<protein>
    <recommendedName>
        <fullName evidence="6">Kelch repeat protein</fullName>
    </recommendedName>
</protein>
<keyword evidence="2" id="KW-1133">Transmembrane helix</keyword>
<dbReference type="OrthoDB" id="432528at2759"/>
<reference evidence="4 5" key="1">
    <citation type="submission" date="2009-11" db="EMBL/GenBank/DDBJ databases">
        <title>Annotation of Allomyces macrogynus ATCC 38327.</title>
        <authorList>
            <consortium name="The Broad Institute Genome Sequencing Platform"/>
            <person name="Russ C."/>
            <person name="Cuomo C."/>
            <person name="Burger G."/>
            <person name="Gray M.W."/>
            <person name="Holland P.W.H."/>
            <person name="King N."/>
            <person name="Lang F.B.F."/>
            <person name="Roger A.J."/>
            <person name="Ruiz-Trillo I."/>
            <person name="Young S.K."/>
            <person name="Zeng Q."/>
            <person name="Gargeya S."/>
            <person name="Fitzgerald M."/>
            <person name="Haas B."/>
            <person name="Abouelleil A."/>
            <person name="Alvarado L."/>
            <person name="Arachchi H.M."/>
            <person name="Berlin A."/>
            <person name="Chapman S.B."/>
            <person name="Gearin G."/>
            <person name="Goldberg J."/>
            <person name="Griggs A."/>
            <person name="Gujja S."/>
            <person name="Hansen M."/>
            <person name="Heiman D."/>
            <person name="Howarth C."/>
            <person name="Larimer J."/>
            <person name="Lui A."/>
            <person name="MacDonald P.J.P."/>
            <person name="McCowen C."/>
            <person name="Montmayeur A."/>
            <person name="Murphy C."/>
            <person name="Neiman D."/>
            <person name="Pearson M."/>
            <person name="Priest M."/>
            <person name="Roberts A."/>
            <person name="Saif S."/>
            <person name="Shea T."/>
            <person name="Sisk P."/>
            <person name="Stolte C."/>
            <person name="Sykes S."/>
            <person name="Wortman J."/>
            <person name="Nusbaum C."/>
            <person name="Birren B."/>
        </authorList>
    </citation>
    <scope>NUCLEOTIDE SEQUENCE [LARGE SCALE GENOMIC DNA]</scope>
    <source>
        <strain evidence="4 5">ATCC 38327</strain>
    </source>
</reference>
<feature type="compositionally biased region" description="Polar residues" evidence="1">
    <location>
        <begin position="650"/>
        <end position="667"/>
    </location>
</feature>
<organism evidence="4 5">
    <name type="scientific">Allomyces macrogynus (strain ATCC 38327)</name>
    <name type="common">Allomyces javanicus var. macrogynus</name>
    <dbReference type="NCBI Taxonomy" id="578462"/>
    <lineage>
        <taxon>Eukaryota</taxon>
        <taxon>Fungi</taxon>
        <taxon>Fungi incertae sedis</taxon>
        <taxon>Blastocladiomycota</taxon>
        <taxon>Blastocladiomycetes</taxon>
        <taxon>Blastocladiales</taxon>
        <taxon>Blastocladiaceae</taxon>
        <taxon>Allomyces</taxon>
    </lineage>
</organism>
<proteinExistence type="predicted"/>